<gene>
    <name evidence="1" type="ORF">RHOFW104T7_17020</name>
</gene>
<dbReference type="Gene3D" id="1.20.120.10">
    <property type="entry name" value="Cytochrome c/b562"/>
    <property type="match status" value="1"/>
</dbReference>
<name>A0A154QFY0_9GAMM</name>
<dbReference type="EMBL" id="LVJS01000053">
    <property type="protein sequence ID" value="KZC22847.1"/>
    <property type="molecule type" value="Genomic_DNA"/>
</dbReference>
<reference evidence="1 2" key="1">
    <citation type="journal article" date="2016" name="MBio">
        <title>Lateral Gene Transfer in a Heavy Metal-Contaminated-Groundwater Microbial Community.</title>
        <authorList>
            <person name="Hemme C.L."/>
            <person name="Green S.J."/>
            <person name="Rishishwar L."/>
            <person name="Prakash O."/>
            <person name="Pettenato A."/>
            <person name="Chakraborty R."/>
            <person name="Deutschbauer A.M."/>
            <person name="Van Nostrand J.D."/>
            <person name="Wu L."/>
            <person name="He Z."/>
            <person name="Jordan I.K."/>
            <person name="Hazen T.C."/>
            <person name="Arkin A.P."/>
            <person name="Kostka J.E."/>
            <person name="Zhou J."/>
        </authorList>
    </citation>
    <scope>NUCLEOTIDE SEQUENCE [LARGE SCALE GENOMIC DNA]</scope>
    <source>
        <strain evidence="1 2">FW104-T7</strain>
    </source>
</reference>
<dbReference type="SUPFAM" id="SSF47175">
    <property type="entry name" value="Cytochromes"/>
    <property type="match status" value="1"/>
</dbReference>
<dbReference type="InterPro" id="IPR002321">
    <property type="entry name" value="Cyt_c_II"/>
</dbReference>
<dbReference type="InterPro" id="IPR010980">
    <property type="entry name" value="Cyt_c/b562"/>
</dbReference>
<dbReference type="Proteomes" id="UP000076131">
    <property type="component" value="Unassembled WGS sequence"/>
</dbReference>
<dbReference type="Pfam" id="PF01322">
    <property type="entry name" value="Cytochrom_C_2"/>
    <property type="match status" value="1"/>
</dbReference>
<dbReference type="AlphaFoldDB" id="A0A154QFY0"/>
<organism evidence="1 2">
    <name type="scientific">Rhodanobacter thiooxydans</name>
    <dbReference type="NCBI Taxonomy" id="416169"/>
    <lineage>
        <taxon>Bacteria</taxon>
        <taxon>Pseudomonadati</taxon>
        <taxon>Pseudomonadota</taxon>
        <taxon>Gammaproteobacteria</taxon>
        <taxon>Lysobacterales</taxon>
        <taxon>Rhodanobacteraceae</taxon>
        <taxon>Rhodanobacter</taxon>
    </lineage>
</organism>
<protein>
    <submittedName>
        <fullName evidence="1">Cytochrome C</fullName>
    </submittedName>
</protein>
<accession>A0A154QFY0</accession>
<dbReference type="eggNOG" id="COG3909">
    <property type="taxonomic scope" value="Bacteria"/>
</dbReference>
<sequence>MRAALMILLGLAIGVIGTANVMNALAARNPMPKAVMATMDYHVGELKNAIKAKRCDPVKVQHHLARLESTASDITPVFGINEKAFTDDATQLQERLHQAVQTAPASCEAVAAAIKPVGETCKSCHQQYR</sequence>
<keyword evidence="2" id="KW-1185">Reference proteome</keyword>
<dbReference type="GO" id="GO:0005506">
    <property type="term" value="F:iron ion binding"/>
    <property type="evidence" value="ECO:0007669"/>
    <property type="project" value="InterPro"/>
</dbReference>
<dbReference type="GO" id="GO:0022900">
    <property type="term" value="P:electron transport chain"/>
    <property type="evidence" value="ECO:0007669"/>
    <property type="project" value="InterPro"/>
</dbReference>
<dbReference type="PROSITE" id="PS51009">
    <property type="entry name" value="CYTCII"/>
    <property type="match status" value="1"/>
</dbReference>
<dbReference type="GO" id="GO:0020037">
    <property type="term" value="F:heme binding"/>
    <property type="evidence" value="ECO:0007669"/>
    <property type="project" value="InterPro"/>
</dbReference>
<dbReference type="GO" id="GO:0009055">
    <property type="term" value="F:electron transfer activity"/>
    <property type="evidence" value="ECO:0007669"/>
    <property type="project" value="InterPro"/>
</dbReference>
<dbReference type="RefSeq" id="WP_008433549.1">
    <property type="nucleotide sequence ID" value="NZ_LVJS01000053.1"/>
</dbReference>
<comment type="caution">
    <text evidence="1">The sequence shown here is derived from an EMBL/GenBank/DDBJ whole genome shotgun (WGS) entry which is preliminary data.</text>
</comment>
<evidence type="ECO:0000313" key="2">
    <source>
        <dbReference type="Proteomes" id="UP000076131"/>
    </source>
</evidence>
<proteinExistence type="predicted"/>
<evidence type="ECO:0000313" key="1">
    <source>
        <dbReference type="EMBL" id="KZC22847.1"/>
    </source>
</evidence>